<dbReference type="VEuPathDB" id="VectorBase:LLOJ009529"/>
<sequence>MAPMKFYYFPMSPPCRGALLTIRNLKLDIELINVNLREKEQLKEDYLKVNPVHSVPTLDDDGFILWESRAISQYLVSAKAPGSPLYPADPKKRAVVDARLYLDAYLQASARIIFYSIHTLGQKTISHDKKVRFYQLLESMETILEGQEYVAGNEVTLADLALLASISTFIYAGVPMSKYKNILAWYKRCENLPGYQENDQVAKAYGDFLKNLLGITGTWDDVLEA</sequence>
<dbReference type="Gene3D" id="3.40.30.10">
    <property type="entry name" value="Glutaredoxin"/>
    <property type="match status" value="1"/>
</dbReference>
<dbReference type="InterPro" id="IPR036282">
    <property type="entry name" value="Glutathione-S-Trfase_C_sf"/>
</dbReference>
<keyword evidence="10" id="KW-1185">Reference proteome</keyword>
<accession>A0A1B0CWZ3</accession>
<dbReference type="EnsemblMetazoa" id="LLOJ009529-RA">
    <property type="protein sequence ID" value="LLOJ009529-PA"/>
    <property type="gene ID" value="LLOJ009529"/>
</dbReference>
<dbReference type="Pfam" id="PF13417">
    <property type="entry name" value="GST_N_3"/>
    <property type="match status" value="1"/>
</dbReference>
<dbReference type="PROSITE" id="PS50405">
    <property type="entry name" value="GST_CTER"/>
    <property type="match status" value="1"/>
</dbReference>
<evidence type="ECO:0000256" key="5">
    <source>
        <dbReference type="ARBA" id="ARBA00041523"/>
    </source>
</evidence>
<dbReference type="SFLD" id="SFLDG01153">
    <property type="entry name" value="Main.4:_Theta-like"/>
    <property type="match status" value="1"/>
</dbReference>
<dbReference type="PANTHER" id="PTHR43969">
    <property type="entry name" value="GLUTATHIONE S TRANSFERASE D10, ISOFORM A-RELATED"/>
    <property type="match status" value="1"/>
</dbReference>
<evidence type="ECO:0000313" key="9">
    <source>
        <dbReference type="EnsemblMetazoa" id="LLOJ009529-PA"/>
    </source>
</evidence>
<keyword evidence="4" id="KW-0808">Transferase</keyword>
<dbReference type="CDD" id="cd03177">
    <property type="entry name" value="GST_C_Delta_Epsilon"/>
    <property type="match status" value="1"/>
</dbReference>
<dbReference type="PANTHER" id="PTHR43969:SF9">
    <property type="entry name" value="GLUTATHIONE S TRANSFERASE D10, ISOFORM A-RELATED"/>
    <property type="match status" value="1"/>
</dbReference>
<dbReference type="SUPFAM" id="SSF52833">
    <property type="entry name" value="Thioredoxin-like"/>
    <property type="match status" value="1"/>
</dbReference>
<dbReference type="FunFam" id="3.40.30.10:FF:000034">
    <property type="entry name" value="glutathione S-transferase 1"/>
    <property type="match status" value="1"/>
</dbReference>
<proteinExistence type="inferred from homology"/>
<dbReference type="AlphaFoldDB" id="A0A1B0CWZ3"/>
<evidence type="ECO:0000313" key="10">
    <source>
        <dbReference type="Proteomes" id="UP000092461"/>
    </source>
</evidence>
<dbReference type="GO" id="GO:0006749">
    <property type="term" value="P:glutathione metabolic process"/>
    <property type="evidence" value="ECO:0007669"/>
    <property type="project" value="TreeGrafter"/>
</dbReference>
<dbReference type="InterPro" id="IPR010987">
    <property type="entry name" value="Glutathione-S-Trfase_C-like"/>
</dbReference>
<dbReference type="PROSITE" id="PS50404">
    <property type="entry name" value="GST_NTER"/>
    <property type="match status" value="1"/>
</dbReference>
<dbReference type="EMBL" id="AJWK01033041">
    <property type="status" value="NOT_ANNOTATED_CDS"/>
    <property type="molecule type" value="Genomic_DNA"/>
</dbReference>
<feature type="domain" description="GST N-terminal" evidence="7">
    <location>
        <begin position="2"/>
        <end position="83"/>
    </location>
</feature>
<feature type="domain" description="GST C-terminal" evidence="8">
    <location>
        <begin position="89"/>
        <end position="213"/>
    </location>
</feature>
<dbReference type="FunFam" id="1.20.1050.10:FF:000007">
    <property type="entry name" value="Glutathione S-transferase 1-1"/>
    <property type="match status" value="1"/>
</dbReference>
<dbReference type="CDD" id="cd03045">
    <property type="entry name" value="GST_N_Delta_Epsilon"/>
    <property type="match status" value="1"/>
</dbReference>
<evidence type="ECO:0000256" key="4">
    <source>
        <dbReference type="ARBA" id="ARBA00022679"/>
    </source>
</evidence>
<dbReference type="EC" id="2.5.1.18" evidence="3"/>
<dbReference type="InterPro" id="IPR004045">
    <property type="entry name" value="Glutathione_S-Trfase_N"/>
</dbReference>
<protein>
    <recommendedName>
        <fullName evidence="3">glutathione transferase</fullName>
        <ecNumber evidence="3">2.5.1.18</ecNumber>
    </recommendedName>
    <alternativeName>
        <fullName evidence="5">GST class-theta</fullName>
    </alternativeName>
</protein>
<reference evidence="9" key="1">
    <citation type="submission" date="2020-05" db="UniProtKB">
        <authorList>
            <consortium name="EnsemblMetazoa"/>
        </authorList>
    </citation>
    <scope>IDENTIFICATION</scope>
    <source>
        <strain evidence="9">Jacobina</strain>
    </source>
</reference>
<dbReference type="Proteomes" id="UP000092461">
    <property type="component" value="Unassembled WGS sequence"/>
</dbReference>
<dbReference type="Pfam" id="PF00043">
    <property type="entry name" value="GST_C"/>
    <property type="match status" value="1"/>
</dbReference>
<evidence type="ECO:0000256" key="3">
    <source>
        <dbReference type="ARBA" id="ARBA00012452"/>
    </source>
</evidence>
<dbReference type="InterPro" id="IPR040079">
    <property type="entry name" value="Glutathione_S-Trfase"/>
</dbReference>
<dbReference type="GO" id="GO:0004364">
    <property type="term" value="F:glutathione transferase activity"/>
    <property type="evidence" value="ECO:0007669"/>
    <property type="project" value="UniProtKB-EC"/>
</dbReference>
<dbReference type="VEuPathDB" id="VectorBase:LLONM1_010007"/>
<dbReference type="Gene3D" id="1.20.1050.10">
    <property type="match status" value="1"/>
</dbReference>
<evidence type="ECO:0000256" key="6">
    <source>
        <dbReference type="ARBA" id="ARBA00047960"/>
    </source>
</evidence>
<dbReference type="InterPro" id="IPR004046">
    <property type="entry name" value="GST_C"/>
</dbReference>
<evidence type="ECO:0000259" key="7">
    <source>
        <dbReference type="PROSITE" id="PS50404"/>
    </source>
</evidence>
<dbReference type="SFLD" id="SFLDG00358">
    <property type="entry name" value="Main_(cytGST)"/>
    <property type="match status" value="1"/>
</dbReference>
<evidence type="ECO:0000256" key="2">
    <source>
        <dbReference type="ARBA" id="ARBA00011738"/>
    </source>
</evidence>
<name>A0A1B0CWZ3_LUTLO</name>
<comment type="subunit">
    <text evidence="2">Homodimer.</text>
</comment>
<evidence type="ECO:0000259" key="8">
    <source>
        <dbReference type="PROSITE" id="PS50405"/>
    </source>
</evidence>
<dbReference type="InterPro" id="IPR036249">
    <property type="entry name" value="Thioredoxin-like_sf"/>
</dbReference>
<organism evidence="9 10">
    <name type="scientific">Lutzomyia longipalpis</name>
    <name type="common">Sand fly</name>
    <dbReference type="NCBI Taxonomy" id="7200"/>
    <lineage>
        <taxon>Eukaryota</taxon>
        <taxon>Metazoa</taxon>
        <taxon>Ecdysozoa</taxon>
        <taxon>Arthropoda</taxon>
        <taxon>Hexapoda</taxon>
        <taxon>Insecta</taxon>
        <taxon>Pterygota</taxon>
        <taxon>Neoptera</taxon>
        <taxon>Endopterygota</taxon>
        <taxon>Diptera</taxon>
        <taxon>Nematocera</taxon>
        <taxon>Psychodoidea</taxon>
        <taxon>Psychodidae</taxon>
        <taxon>Lutzomyia</taxon>
        <taxon>Lutzomyia</taxon>
    </lineage>
</organism>
<comment type="catalytic activity">
    <reaction evidence="6">
        <text>RX + glutathione = an S-substituted glutathione + a halide anion + H(+)</text>
        <dbReference type="Rhea" id="RHEA:16437"/>
        <dbReference type="ChEBI" id="CHEBI:15378"/>
        <dbReference type="ChEBI" id="CHEBI:16042"/>
        <dbReference type="ChEBI" id="CHEBI:17792"/>
        <dbReference type="ChEBI" id="CHEBI:57925"/>
        <dbReference type="ChEBI" id="CHEBI:90779"/>
        <dbReference type="EC" id="2.5.1.18"/>
    </reaction>
</comment>
<comment type="similarity">
    <text evidence="1">Belongs to the GST superfamily. Theta family.</text>
</comment>
<evidence type="ECO:0000256" key="1">
    <source>
        <dbReference type="ARBA" id="ARBA00009899"/>
    </source>
</evidence>
<dbReference type="SUPFAM" id="SSF47616">
    <property type="entry name" value="GST C-terminal domain-like"/>
    <property type="match status" value="1"/>
</dbReference>
<dbReference type="SFLD" id="SFLDS00019">
    <property type="entry name" value="Glutathione_Transferase_(cytos"/>
    <property type="match status" value="1"/>
</dbReference>